<gene>
    <name evidence="2" type="ORF">LPTSP1_02190</name>
</gene>
<dbReference type="RefSeq" id="WP_108927022.1">
    <property type="nucleotide sequence ID" value="NZ_BFAY01000004.1"/>
</dbReference>
<accession>A0A2P2CXW1</accession>
<name>A0A2P2CXW1_9LEPT</name>
<evidence type="ECO:0000313" key="3">
    <source>
        <dbReference type="Proteomes" id="UP000245076"/>
    </source>
</evidence>
<evidence type="ECO:0000256" key="1">
    <source>
        <dbReference type="SAM" id="MobiDB-lite"/>
    </source>
</evidence>
<dbReference type="NCBIfam" id="NF038383">
    <property type="entry name" value="lipo_LIC12048"/>
    <property type="match status" value="1"/>
</dbReference>
<feature type="region of interest" description="Disordered" evidence="1">
    <location>
        <begin position="276"/>
        <end position="295"/>
    </location>
</feature>
<dbReference type="Proteomes" id="UP000245076">
    <property type="component" value="Unassembled WGS sequence"/>
</dbReference>
<comment type="caution">
    <text evidence="2">The sequence shown here is derived from an EMBL/GenBank/DDBJ whole genome shotgun (WGS) entry which is preliminary data.</text>
</comment>
<sequence length="1470" mass="159252">MNNILKNYNKMNTSEIIDSSAVKNHPSSFWATVLGIILLINSCSFMGGEGNRDVDLSTAVKLTAEKVGLITDSRPSPTSSIFKYAPGTPINAASLGGAIDPTGTSILNDFDGDGILNIHETNTNVWVADYPVVETTIAPPVTMKIEILLSSELKSDEIISEINSQDFESTRNQGSESIHQNEVNLKTVQYEDTYGSSLTVGIGGGSGVDGGATLGGSETEEKGKTTKTEGSGVNYSNNSSKSWGATFSTNNTVTKWADKPFKNNLDREGWSVKANSSTDKARKFRREKSQKINESSKVDPNAGYVRAALYIENLSVNMPVKLKNILCSLMFESSSGDLIPIQSFRLRNADYSLFEVAVYGGTKFGPYVIELDGLNTAEVQRAIASGYTPKIYIVDYEMTHVPDSNYRSALLNFSGENLKIVEENAKARTAMIKIYGPGFREMYRVAAFDVDGGGNEDPCTTKSVNTNLSPGISLRKALKRIACSGLEIKFRDTIVDFEEIAPKIDKTRIFTSGVFSIAGIESTVPCVNKTNVVGSDGAVRSGCEQTSLSTWDQTTKETAGFWVIFSKGKYYNFTEYVMYGSETNRQIALFDPSASKPAQVLKGIDSTIWAGDSIDIVYISMKDYGAKIKDFGTSPLVTNVPFQMNTKWDSIELGDTPYYPTKKSTYLGAVGFGEKVEVKIKLDKTRYLNPSFGIPAIGGSFQYFTEFSYDMKRSIMNDLYEMEEVSDFEVSLGFGGQRTDWMHIERDISTSDPYKLQSCGINFVLVSQTLTLCLQLPTQHAYLNTETSIVELYIRPSYNNAYRNTVWPLHYSKVAKMRGQLATDFEVGATVVKVSKPTGLIEVGDTLYVGDTNGPFTVSLPPSDPDSAGVVTITLNQANLTKVEKTELVSTKSNLKDADVKLTQDSNFITQWNTDTASNFLPNAYTQKQNGPFLAGSSVNCAGYSKNAAGCLGFRPDFNAVNWMGNYNQGVAAWSSWADGGDFSNFLANGLFSITNSAGQIYQLQPGAAEFDVSQHTSTSTFTGPQVVSFGDTALVVWKKDADLWGRFYNISTQLPVAAMVDLNVTGVTGKFIVKVNETGKAVLLWQNGNDLYVTCWDMTTKARAWGASDIKVVTRDAWAVGNGNFDLAVGTNQAMLIWTNAIINAFNVDTFAAVRTYQITNGTADAITNVGHVVKDGGYGGYKVSASGEGNTAFLTFSHMTANGTGGYRYIATGVVYTLSNATRVGSGITLVDLSYTSSSGLTSIIPSAYMSGNYGLILYKLPDGSLKGRGVDLVNASALGATFTIDTGVSAYSDVATSPGFGAVAYTTTANEARLRIVHFPTGQLLFSKYLTLNSPLPATARAVAKPVIVNEKVLTVWSHEEGSGKTIRGRLASVILSPTSSFSLQGSGEFFVSISNKGAQQNPVVTSGSSLAKALTFWQAPAETPYPMIHGFTISLLNPGALQYGLNNFFVAPLIERDYTITSKIKY</sequence>
<protein>
    <submittedName>
        <fullName evidence="2">Putative lipoprotein</fullName>
    </submittedName>
</protein>
<reference evidence="2 3" key="1">
    <citation type="submission" date="2018-02" db="EMBL/GenBank/DDBJ databases">
        <title>Novel Leptospira species isolated from soil and water in Japan.</title>
        <authorList>
            <person name="Nakao R."/>
            <person name="Masuzawa T."/>
        </authorList>
    </citation>
    <scope>NUCLEOTIDE SEQUENCE [LARGE SCALE GENOMIC DNA]</scope>
    <source>
        <strain evidence="2 3">E8</strain>
    </source>
</reference>
<organism evidence="2 3">
    <name type="scientific">Leptospira johnsonii</name>
    <dbReference type="NCBI Taxonomy" id="1917820"/>
    <lineage>
        <taxon>Bacteria</taxon>
        <taxon>Pseudomonadati</taxon>
        <taxon>Spirochaetota</taxon>
        <taxon>Spirochaetia</taxon>
        <taxon>Leptospirales</taxon>
        <taxon>Leptospiraceae</taxon>
        <taxon>Leptospira</taxon>
    </lineage>
</organism>
<dbReference type="OrthoDB" id="310261at2"/>
<proteinExistence type="predicted"/>
<feature type="region of interest" description="Disordered" evidence="1">
    <location>
        <begin position="207"/>
        <end position="235"/>
    </location>
</feature>
<keyword evidence="2" id="KW-0449">Lipoprotein</keyword>
<keyword evidence="3" id="KW-1185">Reference proteome</keyword>
<evidence type="ECO:0000313" key="2">
    <source>
        <dbReference type="EMBL" id="GBF37240.1"/>
    </source>
</evidence>
<dbReference type="EMBL" id="BFAY01000004">
    <property type="protein sequence ID" value="GBF37240.1"/>
    <property type="molecule type" value="Genomic_DNA"/>
</dbReference>